<keyword evidence="1" id="KW-0418">Kinase</keyword>
<keyword evidence="5" id="KW-1185">Reference proteome</keyword>
<evidence type="ECO:0000256" key="2">
    <source>
        <dbReference type="SAM" id="MobiDB-lite"/>
    </source>
</evidence>
<evidence type="ECO:0000313" key="4">
    <source>
        <dbReference type="EMBL" id="GAA4614838.1"/>
    </source>
</evidence>
<dbReference type="PANTHER" id="PTHR35526:SF3">
    <property type="entry name" value="ANTI-SIGMA-F FACTOR RSBW"/>
    <property type="match status" value="1"/>
</dbReference>
<dbReference type="Gene3D" id="3.30.565.10">
    <property type="entry name" value="Histidine kinase-like ATPase, C-terminal domain"/>
    <property type="match status" value="1"/>
</dbReference>
<protein>
    <recommendedName>
        <fullName evidence="3">Histidine kinase/HSP90-like ATPase domain-containing protein</fullName>
    </recommendedName>
</protein>
<dbReference type="RefSeq" id="WP_345363184.1">
    <property type="nucleotide sequence ID" value="NZ_BAABHJ010000027.1"/>
</dbReference>
<dbReference type="CDD" id="cd16936">
    <property type="entry name" value="HATPase_RsbW-like"/>
    <property type="match status" value="1"/>
</dbReference>
<reference evidence="5" key="1">
    <citation type="journal article" date="2019" name="Int. J. Syst. Evol. Microbiol.">
        <title>The Global Catalogue of Microorganisms (GCM) 10K type strain sequencing project: providing services to taxonomists for standard genome sequencing and annotation.</title>
        <authorList>
            <consortium name="The Broad Institute Genomics Platform"/>
            <consortium name="The Broad Institute Genome Sequencing Center for Infectious Disease"/>
            <person name="Wu L."/>
            <person name="Ma J."/>
        </authorList>
    </citation>
    <scope>NUCLEOTIDE SEQUENCE [LARGE SCALE GENOMIC DNA]</scope>
    <source>
        <strain evidence="5">JCM 17938</strain>
    </source>
</reference>
<accession>A0ABP8TRV8</accession>
<feature type="region of interest" description="Disordered" evidence="2">
    <location>
        <begin position="162"/>
        <end position="204"/>
    </location>
</feature>
<dbReference type="PANTHER" id="PTHR35526">
    <property type="entry name" value="ANTI-SIGMA-F FACTOR RSBW-RELATED"/>
    <property type="match status" value="1"/>
</dbReference>
<dbReference type="InterPro" id="IPR036890">
    <property type="entry name" value="HATPase_C_sf"/>
</dbReference>
<feature type="domain" description="Histidine kinase/HSP90-like ATPase" evidence="3">
    <location>
        <begin position="29"/>
        <end position="136"/>
    </location>
</feature>
<dbReference type="InterPro" id="IPR003594">
    <property type="entry name" value="HATPase_dom"/>
</dbReference>
<keyword evidence="1" id="KW-0808">Transferase</keyword>
<name>A0ABP8TRV8_9ACTN</name>
<feature type="compositionally biased region" description="Pro residues" evidence="2">
    <location>
        <begin position="162"/>
        <end position="179"/>
    </location>
</feature>
<dbReference type="EMBL" id="BAABHJ010000027">
    <property type="protein sequence ID" value="GAA4614838.1"/>
    <property type="molecule type" value="Genomic_DNA"/>
</dbReference>
<dbReference type="Proteomes" id="UP001500212">
    <property type="component" value="Unassembled WGS sequence"/>
</dbReference>
<evidence type="ECO:0000313" key="5">
    <source>
        <dbReference type="Proteomes" id="UP001500212"/>
    </source>
</evidence>
<sequence length="204" mass="22038">MAATSDPGNGRRLSGWCDLPGSRLAPSIARRWVAAMLDSWDLALPADDRATVAELTSELVTNAVQHANPGPAGDQEIRVNVRVAYGMVWLTVCDRDPTLPVRRTPDFVAECGRGLFLVDAQADQWGFVRYHGGKYVWFGMKYPARAGRSTARRPELIVAVAPEPPVVPEPSVSPDPSVPPSTEQDPVCLPSPFPMPSAAPDRIG</sequence>
<evidence type="ECO:0000259" key="3">
    <source>
        <dbReference type="Pfam" id="PF13581"/>
    </source>
</evidence>
<dbReference type="InterPro" id="IPR050267">
    <property type="entry name" value="Anti-sigma-factor_SerPK"/>
</dbReference>
<gene>
    <name evidence="4" type="ORF">GCM10023195_65000</name>
</gene>
<comment type="caution">
    <text evidence="4">The sequence shown here is derived from an EMBL/GenBank/DDBJ whole genome shotgun (WGS) entry which is preliminary data.</text>
</comment>
<evidence type="ECO:0000256" key="1">
    <source>
        <dbReference type="ARBA" id="ARBA00022527"/>
    </source>
</evidence>
<proteinExistence type="predicted"/>
<dbReference type="Pfam" id="PF13581">
    <property type="entry name" value="HATPase_c_2"/>
    <property type="match status" value="1"/>
</dbReference>
<dbReference type="SUPFAM" id="SSF55874">
    <property type="entry name" value="ATPase domain of HSP90 chaperone/DNA topoisomerase II/histidine kinase"/>
    <property type="match status" value="1"/>
</dbReference>
<keyword evidence="1" id="KW-0723">Serine/threonine-protein kinase</keyword>
<organism evidence="4 5">
    <name type="scientific">Actinoallomurus liliacearum</name>
    <dbReference type="NCBI Taxonomy" id="1080073"/>
    <lineage>
        <taxon>Bacteria</taxon>
        <taxon>Bacillati</taxon>
        <taxon>Actinomycetota</taxon>
        <taxon>Actinomycetes</taxon>
        <taxon>Streptosporangiales</taxon>
        <taxon>Thermomonosporaceae</taxon>
        <taxon>Actinoallomurus</taxon>
    </lineage>
</organism>